<gene>
    <name evidence="1" type="ORF">METZ01_LOCUS111199</name>
</gene>
<dbReference type="EMBL" id="UINC01013518">
    <property type="protein sequence ID" value="SVA58345.1"/>
    <property type="molecule type" value="Genomic_DNA"/>
</dbReference>
<sequence>MTISIPEELYAFGVTSKDYDEKRSVLAKSTETEINENEVFWDLFQDSAEKAVNYEILQMLYWNMASTDS</sequence>
<accession>A0A381X0U6</accession>
<protein>
    <submittedName>
        <fullName evidence="1">Uncharacterized protein</fullName>
    </submittedName>
</protein>
<proteinExistence type="predicted"/>
<organism evidence="1">
    <name type="scientific">marine metagenome</name>
    <dbReference type="NCBI Taxonomy" id="408172"/>
    <lineage>
        <taxon>unclassified sequences</taxon>
        <taxon>metagenomes</taxon>
        <taxon>ecological metagenomes</taxon>
    </lineage>
</organism>
<name>A0A381X0U6_9ZZZZ</name>
<dbReference type="AlphaFoldDB" id="A0A381X0U6"/>
<reference evidence="1" key="1">
    <citation type="submission" date="2018-05" db="EMBL/GenBank/DDBJ databases">
        <authorList>
            <person name="Lanie J.A."/>
            <person name="Ng W.-L."/>
            <person name="Kazmierczak K.M."/>
            <person name="Andrzejewski T.M."/>
            <person name="Davidsen T.M."/>
            <person name="Wayne K.J."/>
            <person name="Tettelin H."/>
            <person name="Glass J.I."/>
            <person name="Rusch D."/>
            <person name="Podicherti R."/>
            <person name="Tsui H.-C.T."/>
            <person name="Winkler M.E."/>
        </authorList>
    </citation>
    <scope>NUCLEOTIDE SEQUENCE</scope>
</reference>
<evidence type="ECO:0000313" key="1">
    <source>
        <dbReference type="EMBL" id="SVA58345.1"/>
    </source>
</evidence>